<evidence type="ECO:0000259" key="3">
    <source>
        <dbReference type="Pfam" id="PF08241"/>
    </source>
</evidence>
<dbReference type="PANTHER" id="PTHR44068">
    <property type="entry name" value="ZGC:194242"/>
    <property type="match status" value="1"/>
</dbReference>
<evidence type="ECO:0000256" key="1">
    <source>
        <dbReference type="ARBA" id="ARBA00022679"/>
    </source>
</evidence>
<evidence type="ECO:0000313" key="4">
    <source>
        <dbReference type="Proteomes" id="UP000515154"/>
    </source>
</evidence>
<dbReference type="GO" id="GO:0032259">
    <property type="term" value="P:methylation"/>
    <property type="evidence" value="ECO:0007669"/>
    <property type="project" value="UniProtKB-KW"/>
</dbReference>
<dbReference type="Proteomes" id="UP000515154">
    <property type="component" value="Linkage group LG2"/>
</dbReference>
<dbReference type="PANTHER" id="PTHR44068:SF1">
    <property type="entry name" value="HYPOTHETICAL LOC100005854"/>
    <property type="match status" value="1"/>
</dbReference>
<dbReference type="AlphaFoldDB" id="A0A7E6FMP5"/>
<keyword evidence="5" id="KW-0489">Methyltransferase</keyword>
<dbReference type="Pfam" id="PF08241">
    <property type="entry name" value="Methyltransf_11"/>
    <property type="match status" value="1"/>
</dbReference>
<reference evidence="5" key="1">
    <citation type="submission" date="2025-08" db="UniProtKB">
        <authorList>
            <consortium name="RefSeq"/>
        </authorList>
    </citation>
    <scope>IDENTIFICATION</scope>
</reference>
<evidence type="ECO:0000256" key="2">
    <source>
        <dbReference type="ARBA" id="ARBA00038188"/>
    </source>
</evidence>
<comment type="similarity">
    <text evidence="2">Belongs to the class I-like SAM-binding methyltransferase superfamily. Erg6/SMT family.</text>
</comment>
<dbReference type="InterPro" id="IPR029063">
    <property type="entry name" value="SAM-dependent_MTases_sf"/>
</dbReference>
<dbReference type="RefSeq" id="XP_036368132.1">
    <property type="nucleotide sequence ID" value="XM_036512239.1"/>
</dbReference>
<accession>A0A7E6FMP5</accession>
<dbReference type="InterPro" id="IPR050447">
    <property type="entry name" value="Erg6_SMT_methyltransf"/>
</dbReference>
<dbReference type="CDD" id="cd02440">
    <property type="entry name" value="AdoMet_MTases"/>
    <property type="match status" value="1"/>
</dbReference>
<dbReference type="SUPFAM" id="SSF53335">
    <property type="entry name" value="S-adenosyl-L-methionine-dependent methyltransferases"/>
    <property type="match status" value="1"/>
</dbReference>
<proteinExistence type="inferred from homology"/>
<sequence length="259" mass="29496">MVPICLGTDQCQSLVLDLELHTLRHFCLTSDFLVQENRFCQLGNIRMALNAIAKNLKIPEKSFAGRITQFFLKRGNRVVEEKAVEHSGIEADHYVLEVGFGPGIGLEAAYNKIKDGKGKVFGLDLSPYMLETASKLMSEGITNNQVELHLGSVMEMPFESNTFDRIFHCNCFYFWPDFDKCAQELYRVLKPNTFMITTVDSKKLKASEEKGFLKYGNADIEFYMDVLRKNKFENVAMETHGPESKQYQVISAFKGAKEE</sequence>
<name>A0A7E6FMP5_9MOLL</name>
<dbReference type="GO" id="GO:0003838">
    <property type="term" value="F:sterol 24-C-methyltransferase activity"/>
    <property type="evidence" value="ECO:0007669"/>
    <property type="project" value="TreeGrafter"/>
</dbReference>
<organism evidence="4 5">
    <name type="scientific">Octopus sinensis</name>
    <name type="common">East Asian common octopus</name>
    <dbReference type="NCBI Taxonomy" id="2607531"/>
    <lineage>
        <taxon>Eukaryota</taxon>
        <taxon>Metazoa</taxon>
        <taxon>Spiralia</taxon>
        <taxon>Lophotrochozoa</taxon>
        <taxon>Mollusca</taxon>
        <taxon>Cephalopoda</taxon>
        <taxon>Coleoidea</taxon>
        <taxon>Octopodiformes</taxon>
        <taxon>Octopoda</taxon>
        <taxon>Incirrata</taxon>
        <taxon>Octopodidae</taxon>
        <taxon>Octopus</taxon>
    </lineage>
</organism>
<keyword evidence="1" id="KW-0808">Transferase</keyword>
<dbReference type="InterPro" id="IPR013216">
    <property type="entry name" value="Methyltransf_11"/>
</dbReference>
<feature type="domain" description="Methyltransferase type 11" evidence="3">
    <location>
        <begin position="96"/>
        <end position="196"/>
    </location>
</feature>
<evidence type="ECO:0000313" key="5">
    <source>
        <dbReference type="RefSeq" id="XP_036368132.1"/>
    </source>
</evidence>
<dbReference type="GO" id="GO:0005783">
    <property type="term" value="C:endoplasmic reticulum"/>
    <property type="evidence" value="ECO:0007669"/>
    <property type="project" value="TreeGrafter"/>
</dbReference>
<dbReference type="Gene3D" id="3.40.50.150">
    <property type="entry name" value="Vaccinia Virus protein VP39"/>
    <property type="match status" value="1"/>
</dbReference>
<protein>
    <submittedName>
        <fullName evidence="5">Demethylmenaquinone methyltransferase isoform X1</fullName>
    </submittedName>
</protein>
<gene>
    <name evidence="5" type="primary">LOC115227913</name>
</gene>
<dbReference type="GO" id="GO:0016126">
    <property type="term" value="P:sterol biosynthetic process"/>
    <property type="evidence" value="ECO:0007669"/>
    <property type="project" value="TreeGrafter"/>
</dbReference>
<keyword evidence="4" id="KW-1185">Reference proteome</keyword>